<feature type="transmembrane region" description="Helical" evidence="7">
    <location>
        <begin position="150"/>
        <end position="179"/>
    </location>
</feature>
<dbReference type="PANTHER" id="PTHR43386">
    <property type="entry name" value="OLIGOPEPTIDE TRANSPORT SYSTEM PERMEASE PROTEIN APPC"/>
    <property type="match status" value="1"/>
</dbReference>
<dbReference type="InterPro" id="IPR000515">
    <property type="entry name" value="MetI-like"/>
</dbReference>
<evidence type="ECO:0000256" key="3">
    <source>
        <dbReference type="ARBA" id="ARBA00022475"/>
    </source>
</evidence>
<feature type="transmembrane region" description="Helical" evidence="7">
    <location>
        <begin position="110"/>
        <end position="130"/>
    </location>
</feature>
<keyword evidence="4 7" id="KW-0812">Transmembrane</keyword>
<dbReference type="EMBL" id="FNKH01000002">
    <property type="protein sequence ID" value="SDQ80890.1"/>
    <property type="molecule type" value="Genomic_DNA"/>
</dbReference>
<dbReference type="AlphaFoldDB" id="A0A1H1DX17"/>
<feature type="transmembrane region" description="Helical" evidence="7">
    <location>
        <begin position="227"/>
        <end position="252"/>
    </location>
</feature>
<dbReference type="GO" id="GO:0005886">
    <property type="term" value="C:plasma membrane"/>
    <property type="evidence" value="ECO:0007669"/>
    <property type="project" value="UniProtKB-SubCell"/>
</dbReference>
<dbReference type="SUPFAM" id="SSF161098">
    <property type="entry name" value="MetI-like"/>
    <property type="match status" value="1"/>
</dbReference>
<proteinExistence type="inferred from homology"/>
<evidence type="ECO:0000256" key="8">
    <source>
        <dbReference type="SAM" id="MobiDB-lite"/>
    </source>
</evidence>
<gene>
    <name evidence="10" type="ORF">SAMN04489742_2651</name>
</gene>
<name>A0A1H1DX17_9MICC</name>
<dbReference type="GO" id="GO:0055085">
    <property type="term" value="P:transmembrane transport"/>
    <property type="evidence" value="ECO:0007669"/>
    <property type="project" value="InterPro"/>
</dbReference>
<dbReference type="RefSeq" id="WP_083339732.1">
    <property type="nucleotide sequence ID" value="NZ_CP018863.1"/>
</dbReference>
<sequence length="306" mass="31728">MSVAHEPTTRTPLPGGGQPDGGRGRTRTTGALAAALRGLRGTPIGVWIAAAVLAFLVLAAVVPSLLTVKNPYIIDPAGAFTAPNAEHLFGTDQNGRDVFSRVIAGTGQSLLLGLAATAIGLVLGGLLGITAGVSGKWLDSAICRFVEILFAFPGLLLALIVIAVSGTGVVTAAIAVGVGTAPGYARMLRTQTLQVIAAPYVETARSLGRSRRHILWHTIVPNVIRPLFVLATLGVGQAIVWASSLSFLGLGAQPPAAEWGAMLADGRNYIQIAWWIAAFPGIFITLAALTTTVVGRHLQQRLEAEV</sequence>
<dbReference type="InterPro" id="IPR035906">
    <property type="entry name" value="MetI-like_sf"/>
</dbReference>
<dbReference type="PANTHER" id="PTHR43386:SF25">
    <property type="entry name" value="PEPTIDE ABC TRANSPORTER PERMEASE PROTEIN"/>
    <property type="match status" value="1"/>
</dbReference>
<dbReference type="STRING" id="37928.SAMN04489742_2651"/>
<dbReference type="InterPro" id="IPR050366">
    <property type="entry name" value="BP-dependent_transpt_permease"/>
</dbReference>
<feature type="region of interest" description="Disordered" evidence="8">
    <location>
        <begin position="1"/>
        <end position="27"/>
    </location>
</feature>
<feature type="transmembrane region" description="Helical" evidence="7">
    <location>
        <begin position="44"/>
        <end position="66"/>
    </location>
</feature>
<keyword evidence="5 7" id="KW-1133">Transmembrane helix</keyword>
<evidence type="ECO:0000313" key="11">
    <source>
        <dbReference type="Proteomes" id="UP000181917"/>
    </source>
</evidence>
<dbReference type="PROSITE" id="PS50928">
    <property type="entry name" value="ABC_TM1"/>
    <property type="match status" value="1"/>
</dbReference>
<evidence type="ECO:0000256" key="6">
    <source>
        <dbReference type="ARBA" id="ARBA00023136"/>
    </source>
</evidence>
<evidence type="ECO:0000256" key="7">
    <source>
        <dbReference type="RuleBase" id="RU363032"/>
    </source>
</evidence>
<dbReference type="Gene3D" id="1.10.3720.10">
    <property type="entry name" value="MetI-like"/>
    <property type="match status" value="1"/>
</dbReference>
<keyword evidence="3" id="KW-1003">Cell membrane</keyword>
<accession>A0A1H1DX17</accession>
<comment type="subcellular location">
    <subcellularLocation>
        <location evidence="1 7">Cell membrane</location>
        <topology evidence="1 7">Multi-pass membrane protein</topology>
    </subcellularLocation>
</comment>
<dbReference type="Pfam" id="PF00528">
    <property type="entry name" value="BPD_transp_1"/>
    <property type="match status" value="1"/>
</dbReference>
<protein>
    <submittedName>
        <fullName evidence="10">Peptide/nickel transport system permease protein</fullName>
    </submittedName>
</protein>
<keyword evidence="11" id="KW-1185">Reference proteome</keyword>
<organism evidence="10 11">
    <name type="scientific">Crystallibacter crystallopoietes</name>
    <dbReference type="NCBI Taxonomy" id="37928"/>
    <lineage>
        <taxon>Bacteria</taxon>
        <taxon>Bacillati</taxon>
        <taxon>Actinomycetota</taxon>
        <taxon>Actinomycetes</taxon>
        <taxon>Micrococcales</taxon>
        <taxon>Micrococcaceae</taxon>
        <taxon>Crystallibacter</taxon>
    </lineage>
</organism>
<dbReference type="Proteomes" id="UP000181917">
    <property type="component" value="Unassembled WGS sequence"/>
</dbReference>
<keyword evidence="6 7" id="KW-0472">Membrane</keyword>
<feature type="transmembrane region" description="Helical" evidence="7">
    <location>
        <begin position="272"/>
        <end position="294"/>
    </location>
</feature>
<dbReference type="CDD" id="cd06261">
    <property type="entry name" value="TM_PBP2"/>
    <property type="match status" value="1"/>
</dbReference>
<evidence type="ECO:0000256" key="1">
    <source>
        <dbReference type="ARBA" id="ARBA00004651"/>
    </source>
</evidence>
<evidence type="ECO:0000256" key="2">
    <source>
        <dbReference type="ARBA" id="ARBA00022448"/>
    </source>
</evidence>
<evidence type="ECO:0000256" key="5">
    <source>
        <dbReference type="ARBA" id="ARBA00022989"/>
    </source>
</evidence>
<feature type="domain" description="ABC transmembrane type-1" evidence="9">
    <location>
        <begin position="106"/>
        <end position="295"/>
    </location>
</feature>
<comment type="similarity">
    <text evidence="7">Belongs to the binding-protein-dependent transport system permease family.</text>
</comment>
<reference evidence="10 11" key="1">
    <citation type="submission" date="2016-10" db="EMBL/GenBank/DDBJ databases">
        <authorList>
            <person name="de Groot N.N."/>
        </authorList>
    </citation>
    <scope>NUCLEOTIDE SEQUENCE [LARGE SCALE GENOMIC DNA]</scope>
    <source>
        <strain evidence="10 11">DSM 20117</strain>
    </source>
</reference>
<evidence type="ECO:0000259" key="9">
    <source>
        <dbReference type="PROSITE" id="PS50928"/>
    </source>
</evidence>
<keyword evidence="2 7" id="KW-0813">Transport</keyword>
<evidence type="ECO:0000313" key="10">
    <source>
        <dbReference type="EMBL" id="SDQ80890.1"/>
    </source>
</evidence>
<evidence type="ECO:0000256" key="4">
    <source>
        <dbReference type="ARBA" id="ARBA00022692"/>
    </source>
</evidence>